<evidence type="ECO:0000256" key="1">
    <source>
        <dbReference type="ARBA" id="ARBA00022490"/>
    </source>
</evidence>
<name>A0A9D1FIA6_9BACT</name>
<dbReference type="NCBIfam" id="TIGR01737">
    <property type="entry name" value="FGAM_synth_I"/>
    <property type="match status" value="1"/>
</dbReference>
<comment type="caution">
    <text evidence="8">The sequence shown here is derived from an EMBL/GenBank/DDBJ whole genome shotgun (WGS) entry which is preliminary data.</text>
</comment>
<dbReference type="Pfam" id="PF13507">
    <property type="entry name" value="GATase_5"/>
    <property type="match status" value="1"/>
</dbReference>
<reference evidence="8" key="1">
    <citation type="submission" date="2020-10" db="EMBL/GenBank/DDBJ databases">
        <authorList>
            <person name="Gilroy R."/>
        </authorList>
    </citation>
    <scope>NUCLEOTIDE SEQUENCE</scope>
    <source>
        <strain evidence="8">CHK152-2871</strain>
    </source>
</reference>
<dbReference type="AlphaFoldDB" id="A0A9D1FIA6"/>
<evidence type="ECO:0000313" key="9">
    <source>
        <dbReference type="Proteomes" id="UP000886865"/>
    </source>
</evidence>
<sequence>MKAAVVVFLGTNCEVETKAALEKCSFECEYVDSSTKSLLNYDCVFLCGGFSYGDYIRSGRLAKFTPVIAALRDYIEKQRGVCVGICNGFQILCEAHLLKGALLENDSSRFICKNVELELDFGGISKKISLPVAHKEGKYVFSKDDFDLVNNMAFLRYVNNPNGSYCDVAGIYDKNMRVMGLMPHPERAMFARNFGFDGKEIFNIVRDEIKRG</sequence>
<dbReference type="GO" id="GO:0016787">
    <property type="term" value="F:hydrolase activity"/>
    <property type="evidence" value="ECO:0007669"/>
    <property type="project" value="UniProtKB-KW"/>
</dbReference>
<dbReference type="InterPro" id="IPR029062">
    <property type="entry name" value="Class_I_gatase-like"/>
</dbReference>
<evidence type="ECO:0000256" key="4">
    <source>
        <dbReference type="ARBA" id="ARBA00022755"/>
    </source>
</evidence>
<reference evidence="8" key="2">
    <citation type="journal article" date="2021" name="PeerJ">
        <title>Extensive microbial diversity within the chicken gut microbiome revealed by metagenomics and culture.</title>
        <authorList>
            <person name="Gilroy R."/>
            <person name="Ravi A."/>
            <person name="Getino M."/>
            <person name="Pursley I."/>
            <person name="Horton D.L."/>
            <person name="Alikhan N.F."/>
            <person name="Baker D."/>
            <person name="Gharbi K."/>
            <person name="Hall N."/>
            <person name="Watson M."/>
            <person name="Adriaenssens E.M."/>
            <person name="Foster-Nyarko E."/>
            <person name="Jarju S."/>
            <person name="Secka A."/>
            <person name="Antonio M."/>
            <person name="Oren A."/>
            <person name="Chaudhuri R.R."/>
            <person name="La Ragione R."/>
            <person name="Hildebrand F."/>
            <person name="Pallen M.J."/>
        </authorList>
    </citation>
    <scope>NUCLEOTIDE SEQUENCE</scope>
    <source>
        <strain evidence="8">CHK152-2871</strain>
    </source>
</reference>
<protein>
    <submittedName>
        <fullName evidence="8">Phosphoribosylformylglycinamidine synthase subunit PurQ</fullName>
    </submittedName>
</protein>
<keyword evidence="6" id="KW-0067">ATP-binding</keyword>
<evidence type="ECO:0000256" key="2">
    <source>
        <dbReference type="ARBA" id="ARBA00022598"/>
    </source>
</evidence>
<dbReference type="NCBIfam" id="NF002957">
    <property type="entry name" value="PRK03619.1"/>
    <property type="match status" value="1"/>
</dbReference>
<keyword evidence="1" id="KW-0963">Cytoplasm</keyword>
<dbReference type="Proteomes" id="UP000886865">
    <property type="component" value="Unassembled WGS sequence"/>
</dbReference>
<dbReference type="PIRSF" id="PIRSF001586">
    <property type="entry name" value="FGAM_synth_I"/>
    <property type="match status" value="1"/>
</dbReference>
<dbReference type="PANTHER" id="PTHR47552">
    <property type="entry name" value="PHOSPHORIBOSYLFORMYLGLYCINAMIDINE SYNTHASE SUBUNIT PURQ"/>
    <property type="match status" value="1"/>
</dbReference>
<evidence type="ECO:0000256" key="6">
    <source>
        <dbReference type="ARBA" id="ARBA00022840"/>
    </source>
</evidence>
<dbReference type="EMBL" id="DVJQ01000036">
    <property type="protein sequence ID" value="HIS74207.1"/>
    <property type="molecule type" value="Genomic_DNA"/>
</dbReference>
<evidence type="ECO:0000256" key="3">
    <source>
        <dbReference type="ARBA" id="ARBA00022741"/>
    </source>
</evidence>
<keyword evidence="2" id="KW-0436">Ligase</keyword>
<evidence type="ECO:0000256" key="7">
    <source>
        <dbReference type="ARBA" id="ARBA00022962"/>
    </source>
</evidence>
<dbReference type="InterPro" id="IPR010075">
    <property type="entry name" value="PRibForGlyAmidine_synth_PurQ"/>
</dbReference>
<dbReference type="PANTHER" id="PTHR47552:SF1">
    <property type="entry name" value="PHOSPHORIBOSYLFORMYLGLYCINAMIDINE SYNTHASE SUBUNIT PURQ"/>
    <property type="match status" value="1"/>
</dbReference>
<organism evidence="8 9">
    <name type="scientific">Candidatus Galligastranaerophilus intestinavium</name>
    <dbReference type="NCBI Taxonomy" id="2840836"/>
    <lineage>
        <taxon>Bacteria</taxon>
        <taxon>Candidatus Galligastranaerophilus</taxon>
    </lineage>
</organism>
<keyword evidence="4" id="KW-0658">Purine biosynthesis</keyword>
<keyword evidence="7" id="KW-0315">Glutamine amidotransferase</keyword>
<gene>
    <name evidence="8" type="primary">purQ</name>
    <name evidence="8" type="ORF">IAA86_04205</name>
</gene>
<dbReference type="GO" id="GO:0005524">
    <property type="term" value="F:ATP binding"/>
    <property type="evidence" value="ECO:0007669"/>
    <property type="project" value="UniProtKB-KW"/>
</dbReference>
<dbReference type="SMART" id="SM01211">
    <property type="entry name" value="GATase_5"/>
    <property type="match status" value="1"/>
</dbReference>
<keyword evidence="3" id="KW-0547">Nucleotide-binding</keyword>
<evidence type="ECO:0000313" key="8">
    <source>
        <dbReference type="EMBL" id="HIS74207.1"/>
    </source>
</evidence>
<keyword evidence="5" id="KW-0378">Hydrolase</keyword>
<dbReference type="GO" id="GO:0006189">
    <property type="term" value="P:'de novo' IMP biosynthetic process"/>
    <property type="evidence" value="ECO:0007669"/>
    <property type="project" value="InterPro"/>
</dbReference>
<proteinExistence type="predicted"/>
<accession>A0A9D1FIA6</accession>
<evidence type="ECO:0000256" key="5">
    <source>
        <dbReference type="ARBA" id="ARBA00022801"/>
    </source>
</evidence>
<dbReference type="GO" id="GO:0004642">
    <property type="term" value="F:phosphoribosylformylglycinamidine synthase activity"/>
    <property type="evidence" value="ECO:0007669"/>
    <property type="project" value="InterPro"/>
</dbReference>
<dbReference type="SUPFAM" id="SSF52317">
    <property type="entry name" value="Class I glutamine amidotransferase-like"/>
    <property type="match status" value="1"/>
</dbReference>
<dbReference type="PROSITE" id="PS51273">
    <property type="entry name" value="GATASE_TYPE_1"/>
    <property type="match status" value="1"/>
</dbReference>
<dbReference type="Gene3D" id="3.40.50.880">
    <property type="match status" value="1"/>
</dbReference>